<gene>
    <name evidence="1" type="ORF">I4F81_001311</name>
</gene>
<dbReference type="EMBL" id="CM020618">
    <property type="protein sequence ID" value="KAK1858710.1"/>
    <property type="molecule type" value="Genomic_DNA"/>
</dbReference>
<proteinExistence type="predicted"/>
<comment type="caution">
    <text evidence="1">The sequence shown here is derived from an EMBL/GenBank/DDBJ whole genome shotgun (WGS) entry which is preliminary data.</text>
</comment>
<protein>
    <submittedName>
        <fullName evidence="1">Uncharacterized protein</fullName>
    </submittedName>
</protein>
<evidence type="ECO:0000313" key="2">
    <source>
        <dbReference type="Proteomes" id="UP000798662"/>
    </source>
</evidence>
<accession>A0ACC3BLS7</accession>
<sequence>MGWALVARARAVPTQLLLAMTALATVSCTADAVYQYDYKQLHFPAGRFPHLGGLHLLSAFQCLVHPAPNGSFFATLDHTHFSRGIATCAAPVVDVGEVQGVLAAEEEAKKRREEEQRRGKVVGGGESANRTLQTSVAAGVKRKQAKEESLAWKIRLLATQYTNTTGAYAEDSGFSSLKWGAHLATGDLTRVLGKRPTDLHEYGEQLARLLTLHRNSDLGDVWRYSGKYEILAVSSVRRAVCLTPSCTDVTAVDTTGRGACAATGCSEPYDPSSLAGRLLNEDAVTVVTHTEPAEDAVPTSVSVMQTGFLGLGRAVRVQKRWLNDTDAWDLTAAIQTQLYTPSSRFPEFKGERMLRSVWPLGDGAAADEALGEQGYNSSEWLQKVAISLCHEPVPVYMRGRLCKGIKPRKRHAVGVTYNGERDVEVDDPSTPDRQTGVIWRVVPARQEVGAARSCSFHPDHKGLDRASTQSVEPTWMAGTASREINAASPDELSLARRLSRCTIKLGVPSAVGFLRGREDLSRREDVTRVTRSLRAGGFGDMDLPPEPFLNSEFVEVLVVIALAAFGVLASVPDYNNGHVRWWEGVRHAVIAIAGIGAFIPLGLMTYREWKGANWHAATTRVGLHVAFSPSTAGCRGLPYECKTRGHGLRGSSLLISETLVIASTNHYRFAHLVVACGVAAFAYYCILVGPLELHRFYQGQTVALQGDENGSSTPKILSETSGGHCPRVHSTPAA</sequence>
<name>A0ACC3BLS7_PYRYE</name>
<dbReference type="Proteomes" id="UP000798662">
    <property type="component" value="Chromosome 1"/>
</dbReference>
<keyword evidence="2" id="KW-1185">Reference proteome</keyword>
<reference evidence="1" key="1">
    <citation type="submission" date="2019-11" db="EMBL/GenBank/DDBJ databases">
        <title>Nori genome reveals adaptations in red seaweeds to the harsh intertidal environment.</title>
        <authorList>
            <person name="Wang D."/>
            <person name="Mao Y."/>
        </authorList>
    </citation>
    <scope>NUCLEOTIDE SEQUENCE</scope>
    <source>
        <tissue evidence="1">Gametophyte</tissue>
    </source>
</reference>
<evidence type="ECO:0000313" key="1">
    <source>
        <dbReference type="EMBL" id="KAK1858710.1"/>
    </source>
</evidence>
<organism evidence="1 2">
    <name type="scientific">Pyropia yezoensis</name>
    <name type="common">Susabi-nori</name>
    <name type="synonym">Porphyra yezoensis</name>
    <dbReference type="NCBI Taxonomy" id="2788"/>
    <lineage>
        <taxon>Eukaryota</taxon>
        <taxon>Rhodophyta</taxon>
        <taxon>Bangiophyceae</taxon>
        <taxon>Bangiales</taxon>
        <taxon>Bangiaceae</taxon>
        <taxon>Pyropia</taxon>
    </lineage>
</organism>